<reference evidence="1 3" key="1">
    <citation type="journal article" date="2009" name="Stand. Genomic Sci.">
        <title>Complete genome sequence of Halogeometricum borinquense type strain (PR3).</title>
        <authorList>
            <person name="Malfatti S."/>
            <person name="Tindall B.J."/>
            <person name="Schneider S."/>
            <person name="Fahnrich R."/>
            <person name="Lapidus A."/>
            <person name="Labuttii K."/>
            <person name="Copeland A."/>
            <person name="Glavina Del Rio T."/>
            <person name="Nolan M."/>
            <person name="Chen F."/>
            <person name="Lucas S."/>
            <person name="Tice H."/>
            <person name="Cheng J.F."/>
            <person name="Bruce D."/>
            <person name="Goodwin L."/>
            <person name="Pitluck S."/>
            <person name="Anderson I."/>
            <person name="Pati A."/>
            <person name="Ivanova N."/>
            <person name="Mavromatis K."/>
            <person name="Chen A."/>
            <person name="Palaniappan K."/>
            <person name="D'haeseleer P."/>
            <person name="Goker M."/>
            <person name="Bristow J."/>
            <person name="Eisen J.A."/>
            <person name="Markowitz V."/>
            <person name="Hugenholtz P."/>
            <person name="Kyrpides N.C."/>
            <person name="Klenk H.P."/>
            <person name="Chain P."/>
        </authorList>
    </citation>
    <scope>NUCLEOTIDE SEQUENCE [LARGE SCALE GENOMIC DNA]</scope>
    <source>
        <strain evidence="3">ATCC 700274 / DSM 11551 / JCM 10706 / KCTC 4070 / PR3</strain>
        <strain evidence="1">PR 3</strain>
    </source>
</reference>
<evidence type="ECO:0000313" key="3">
    <source>
        <dbReference type="Proteomes" id="UP000006663"/>
    </source>
</evidence>
<proteinExistence type="predicted"/>
<organism evidence="1 3">
    <name type="scientific">Halogeometricum borinquense (strain ATCC 700274 / DSM 11551 / JCM 10706 / KCTC 4070 / PR3)</name>
    <dbReference type="NCBI Taxonomy" id="469382"/>
    <lineage>
        <taxon>Archaea</taxon>
        <taxon>Methanobacteriati</taxon>
        <taxon>Methanobacteriota</taxon>
        <taxon>Stenosarchaea group</taxon>
        <taxon>Halobacteria</taxon>
        <taxon>Halobacteriales</taxon>
        <taxon>Haloferacaceae</taxon>
        <taxon>Halogeometricum</taxon>
    </lineage>
</organism>
<sequence length="35" mass="3950">MIGSILCALIIVRIGFWFDQEGIIVQNQQIESEAN</sequence>
<name>E4NP31_HALBP</name>
<dbReference type="EMBL" id="AOHT01000051">
    <property type="protein sequence ID" value="ELY23748.1"/>
    <property type="molecule type" value="Genomic_DNA"/>
</dbReference>
<gene>
    <name evidence="1" type="ordered locus">Hbor_20060</name>
    <name evidence="2" type="ORF">C499_18394</name>
</gene>
<dbReference type="AlphaFoldDB" id="E4NP31"/>
<evidence type="ECO:0000313" key="1">
    <source>
        <dbReference type="EMBL" id="ADQ67572.1"/>
    </source>
</evidence>
<evidence type="ECO:0000313" key="2">
    <source>
        <dbReference type="EMBL" id="ELY23748.1"/>
    </source>
</evidence>
<dbReference type="HOGENOM" id="CLU_3362495_0_0_2"/>
<evidence type="ECO:0000313" key="4">
    <source>
        <dbReference type="Proteomes" id="UP000011585"/>
    </source>
</evidence>
<dbReference type="Proteomes" id="UP000006663">
    <property type="component" value="Chromosome"/>
</dbReference>
<reference evidence="2 4" key="2">
    <citation type="journal article" date="2014" name="PLoS Genet.">
        <title>Phylogenetically driven sequencing of extremely halophilic archaea reveals strategies for static and dynamic osmo-response.</title>
        <authorList>
            <person name="Becker E.A."/>
            <person name="Seitzer P.M."/>
            <person name="Tritt A."/>
            <person name="Larsen D."/>
            <person name="Krusor M."/>
            <person name="Yao A.I."/>
            <person name="Wu D."/>
            <person name="Madern D."/>
            <person name="Eisen J.A."/>
            <person name="Darling A.E."/>
            <person name="Facciotti M.T."/>
        </authorList>
    </citation>
    <scope>NUCLEOTIDE SEQUENCE [LARGE SCALE GENOMIC DNA]</scope>
    <source>
        <strain evidence="2 4">DSM 11551</strain>
    </source>
</reference>
<protein>
    <submittedName>
        <fullName evidence="1">Uncharacterized protein</fullName>
    </submittedName>
</protein>
<accession>E4NP31</accession>
<dbReference type="KEGG" id="hbo:Hbor_20060"/>
<dbReference type="EMBL" id="CP001690">
    <property type="protein sequence ID" value="ADQ67572.1"/>
    <property type="molecule type" value="Genomic_DNA"/>
</dbReference>
<keyword evidence="3" id="KW-1185">Reference proteome</keyword>
<dbReference type="Proteomes" id="UP000011585">
    <property type="component" value="Unassembled WGS sequence"/>
</dbReference>